<dbReference type="PANTHER" id="PTHR43181:SF1">
    <property type="entry name" value="2-C-METHYL-D-ERYTHRITOL 2,4-CYCLODIPHOSPHATE SYNTHASE, CHLOROPLASTIC"/>
    <property type="match status" value="1"/>
</dbReference>
<dbReference type="AlphaFoldDB" id="A0A5C6UZJ1"/>
<feature type="binding site" evidence="8">
    <location>
        <position position="44"/>
    </location>
    <ligand>
        <name>a divalent metal cation</name>
        <dbReference type="ChEBI" id="CHEBI:60240"/>
    </ligand>
</feature>
<dbReference type="GO" id="GO:0046872">
    <property type="term" value="F:metal ion binding"/>
    <property type="evidence" value="ECO:0007669"/>
    <property type="project" value="UniProtKB-KW"/>
</dbReference>
<evidence type="ECO:0000313" key="11">
    <source>
        <dbReference type="EMBL" id="TXC78329.1"/>
    </source>
</evidence>
<dbReference type="EMBL" id="VORB01000007">
    <property type="protein sequence ID" value="TXC78329.1"/>
    <property type="molecule type" value="Genomic_DNA"/>
</dbReference>
<dbReference type="Gene3D" id="3.30.1330.50">
    <property type="entry name" value="2-C-methyl-D-erythritol 2,4-cyclodiphosphate synthase"/>
    <property type="match status" value="1"/>
</dbReference>
<evidence type="ECO:0000256" key="3">
    <source>
        <dbReference type="ARBA" id="ARBA00008480"/>
    </source>
</evidence>
<sequence length="159" mass="17328">MDFRVGFGYDVHRLVYNRPCIIGGVEIPFFKGLLGHSDADVLLHAITDALLGALALGDIGTHFPDTDPKYKNADSAVLLKDAYVLVGEKGYELNNLDATVAAQYPKMKPYIPQIRERIASLLDVEMDRISIKATTTEGLGFVGKEEGIAAYANVSVISR</sequence>
<dbReference type="GO" id="GO:0019288">
    <property type="term" value="P:isopentenyl diphosphate biosynthetic process, methylerythritol 4-phosphate pathway"/>
    <property type="evidence" value="ECO:0007669"/>
    <property type="project" value="UniProtKB-UniRule"/>
</dbReference>
<keyword evidence="6 8" id="KW-0414">Isoprene biosynthesis</keyword>
<feature type="binding site" evidence="8">
    <location>
        <begin position="58"/>
        <end position="60"/>
    </location>
    <ligand>
        <name>4-CDP-2-C-methyl-D-erythritol 2-phosphate</name>
        <dbReference type="ChEBI" id="CHEBI:57919"/>
    </ligand>
</feature>
<dbReference type="SUPFAM" id="SSF69765">
    <property type="entry name" value="IpsF-like"/>
    <property type="match status" value="1"/>
</dbReference>
<dbReference type="HAMAP" id="MF_00107">
    <property type="entry name" value="IspF"/>
    <property type="match status" value="1"/>
</dbReference>
<feature type="site" description="Transition state stabilizer" evidence="8">
    <location>
        <position position="36"/>
    </location>
</feature>
<reference evidence="11 12" key="1">
    <citation type="submission" date="2019-08" db="EMBL/GenBank/DDBJ databases">
        <title>Genome of Luteibaculum oceani JCM 18817.</title>
        <authorList>
            <person name="Bowman J.P."/>
        </authorList>
    </citation>
    <scope>NUCLEOTIDE SEQUENCE [LARGE SCALE GENOMIC DNA]</scope>
    <source>
        <strain evidence="11 12">JCM 18817</strain>
    </source>
</reference>
<comment type="caution">
    <text evidence="11">The sequence shown here is derived from an EMBL/GenBank/DDBJ whole genome shotgun (WGS) entry which is preliminary data.</text>
</comment>
<dbReference type="InterPro" id="IPR020555">
    <property type="entry name" value="MECDP_synthase_CS"/>
</dbReference>
<feature type="binding site" evidence="8">
    <location>
        <begin position="134"/>
        <end position="137"/>
    </location>
    <ligand>
        <name>4-CDP-2-C-methyl-D-erythritol 2-phosphate</name>
        <dbReference type="ChEBI" id="CHEBI:57919"/>
    </ligand>
</feature>
<comment type="pathway">
    <text evidence="2 8">Isoprenoid biosynthesis; isopentenyl diphosphate biosynthesis via DXP pathway; isopentenyl diphosphate from 1-deoxy-D-xylulose 5-phosphate: step 4/6.</text>
</comment>
<comment type="catalytic activity">
    <reaction evidence="1 8 9">
        <text>4-CDP-2-C-methyl-D-erythritol 2-phosphate = 2-C-methyl-D-erythritol 2,4-cyclic diphosphate + CMP</text>
        <dbReference type="Rhea" id="RHEA:23864"/>
        <dbReference type="ChEBI" id="CHEBI:57919"/>
        <dbReference type="ChEBI" id="CHEBI:58483"/>
        <dbReference type="ChEBI" id="CHEBI:60377"/>
        <dbReference type="EC" id="4.6.1.12"/>
    </reaction>
</comment>
<dbReference type="FunFam" id="3.30.1330.50:FF:000001">
    <property type="entry name" value="2-C-methyl-D-erythritol 2,4-cyclodiphosphate synthase"/>
    <property type="match status" value="1"/>
</dbReference>
<gene>
    <name evidence="8" type="primary">ispF</name>
    <name evidence="11" type="ORF">FRX97_08345</name>
</gene>
<dbReference type="Proteomes" id="UP000321168">
    <property type="component" value="Unassembled WGS sequence"/>
</dbReference>
<feature type="binding site" evidence="8">
    <location>
        <position position="141"/>
    </location>
    <ligand>
        <name>4-CDP-2-C-methyl-D-erythritol 2-phosphate</name>
        <dbReference type="ChEBI" id="CHEBI:57919"/>
    </ligand>
</feature>
<dbReference type="OrthoDB" id="9804336at2"/>
<organism evidence="11 12">
    <name type="scientific">Luteibaculum oceani</name>
    <dbReference type="NCBI Taxonomy" id="1294296"/>
    <lineage>
        <taxon>Bacteria</taxon>
        <taxon>Pseudomonadati</taxon>
        <taxon>Bacteroidota</taxon>
        <taxon>Flavobacteriia</taxon>
        <taxon>Flavobacteriales</taxon>
        <taxon>Luteibaculaceae</taxon>
        <taxon>Luteibaculum</taxon>
    </lineage>
</organism>
<feature type="binding site" evidence="8">
    <location>
        <position position="12"/>
    </location>
    <ligand>
        <name>a divalent metal cation</name>
        <dbReference type="ChEBI" id="CHEBI:60240"/>
    </ligand>
</feature>
<proteinExistence type="inferred from homology"/>
<feature type="binding site" evidence="8">
    <location>
        <begin position="10"/>
        <end position="12"/>
    </location>
    <ligand>
        <name>4-CDP-2-C-methyl-D-erythritol 2-phosphate</name>
        <dbReference type="ChEBI" id="CHEBI:57919"/>
    </ligand>
</feature>
<name>A0A5C6UZJ1_9FLAO</name>
<dbReference type="RefSeq" id="WP_147014751.1">
    <property type="nucleotide sequence ID" value="NZ_VORB01000007.1"/>
</dbReference>
<dbReference type="PROSITE" id="PS01350">
    <property type="entry name" value="ISPF"/>
    <property type="match status" value="1"/>
</dbReference>
<evidence type="ECO:0000256" key="9">
    <source>
        <dbReference type="RuleBase" id="RU004395"/>
    </source>
</evidence>
<dbReference type="Pfam" id="PF02542">
    <property type="entry name" value="YgbB"/>
    <property type="match status" value="1"/>
</dbReference>
<protein>
    <recommendedName>
        <fullName evidence="4 8">2-C-methyl-D-erythritol 2,4-cyclodiphosphate synthase</fullName>
        <shortName evidence="8">MECDP-synthase</shortName>
        <shortName evidence="8">MECPP-synthase</shortName>
        <shortName evidence="8">MECPS</shortName>
        <ecNumber evidence="4 8">4.6.1.12</ecNumber>
    </recommendedName>
</protein>
<evidence type="ECO:0000256" key="2">
    <source>
        <dbReference type="ARBA" id="ARBA00004709"/>
    </source>
</evidence>
<feature type="site" description="Transition state stabilizer" evidence="8">
    <location>
        <position position="135"/>
    </location>
</feature>
<dbReference type="InterPro" id="IPR036571">
    <property type="entry name" value="MECDP_synthase_sf"/>
</dbReference>
<evidence type="ECO:0000313" key="12">
    <source>
        <dbReference type="Proteomes" id="UP000321168"/>
    </source>
</evidence>
<feature type="binding site" evidence="8">
    <location>
        <begin position="63"/>
        <end position="67"/>
    </location>
    <ligand>
        <name>4-CDP-2-C-methyl-D-erythritol 2-phosphate</name>
        <dbReference type="ChEBI" id="CHEBI:57919"/>
    </ligand>
</feature>
<evidence type="ECO:0000256" key="5">
    <source>
        <dbReference type="ARBA" id="ARBA00022723"/>
    </source>
</evidence>
<evidence type="ECO:0000256" key="1">
    <source>
        <dbReference type="ARBA" id="ARBA00000200"/>
    </source>
</evidence>
<evidence type="ECO:0000256" key="8">
    <source>
        <dbReference type="HAMAP-Rule" id="MF_00107"/>
    </source>
</evidence>
<comment type="subunit">
    <text evidence="8">Homotrimer.</text>
</comment>
<dbReference type="CDD" id="cd00554">
    <property type="entry name" value="MECDP_synthase"/>
    <property type="match status" value="1"/>
</dbReference>
<evidence type="ECO:0000256" key="6">
    <source>
        <dbReference type="ARBA" id="ARBA00023229"/>
    </source>
</evidence>
<keyword evidence="5 8" id="KW-0479">Metal-binding</keyword>
<dbReference type="InterPro" id="IPR003526">
    <property type="entry name" value="MECDP_synthase"/>
</dbReference>
<dbReference type="PANTHER" id="PTHR43181">
    <property type="entry name" value="2-C-METHYL-D-ERYTHRITOL 2,4-CYCLODIPHOSPHATE SYNTHASE, CHLOROPLASTIC"/>
    <property type="match status" value="1"/>
</dbReference>
<dbReference type="EC" id="4.6.1.12" evidence="4 8"/>
<dbReference type="GO" id="GO:0008685">
    <property type="term" value="F:2-C-methyl-D-erythritol 2,4-cyclodiphosphate synthase activity"/>
    <property type="evidence" value="ECO:0007669"/>
    <property type="project" value="UniProtKB-UniRule"/>
</dbReference>
<evidence type="ECO:0000259" key="10">
    <source>
        <dbReference type="Pfam" id="PF02542"/>
    </source>
</evidence>
<comment type="caution">
    <text evidence="8">Lacks conserved residue(s) required for the propagation of feature annotation.</text>
</comment>
<keyword evidence="12" id="KW-1185">Reference proteome</keyword>
<evidence type="ECO:0000256" key="4">
    <source>
        <dbReference type="ARBA" id="ARBA00012579"/>
    </source>
</evidence>
<feature type="binding site" evidence="8">
    <location>
        <position position="10"/>
    </location>
    <ligand>
        <name>a divalent metal cation</name>
        <dbReference type="ChEBI" id="CHEBI:60240"/>
    </ligand>
</feature>
<accession>A0A5C6UZJ1</accession>
<feature type="binding site" evidence="8">
    <location>
        <position position="144"/>
    </location>
    <ligand>
        <name>4-CDP-2-C-methyl-D-erythritol 2-phosphate</name>
        <dbReference type="ChEBI" id="CHEBI:57919"/>
    </ligand>
</feature>
<keyword evidence="7 8" id="KW-0456">Lyase</keyword>
<feature type="binding site" evidence="8">
    <location>
        <begin position="36"/>
        <end position="37"/>
    </location>
    <ligand>
        <name>4-CDP-2-C-methyl-D-erythritol 2-phosphate</name>
        <dbReference type="ChEBI" id="CHEBI:57919"/>
    </ligand>
</feature>
<comment type="cofactor">
    <cofactor evidence="8">
        <name>a divalent metal cation</name>
        <dbReference type="ChEBI" id="CHEBI:60240"/>
    </cofactor>
    <text evidence="8">Binds 1 divalent metal cation per subunit.</text>
</comment>
<dbReference type="GO" id="GO:0016114">
    <property type="term" value="P:terpenoid biosynthetic process"/>
    <property type="evidence" value="ECO:0007669"/>
    <property type="project" value="InterPro"/>
</dbReference>
<dbReference type="NCBIfam" id="TIGR00151">
    <property type="entry name" value="ispF"/>
    <property type="match status" value="1"/>
</dbReference>
<comment type="function">
    <text evidence="8">Involved in the biosynthesis of isopentenyl diphosphate (IPP) and dimethylallyl diphosphate (DMAPP), two major building blocks of isoprenoid compounds. Catalyzes the conversion of 4-diphosphocytidyl-2-C-methyl-D-erythritol 2-phosphate (CDP-ME2P) to 2-C-methyl-D-erythritol 2,4-cyclodiphosphate (ME-CPP) with a corresponding release of cytidine 5-monophosphate (CMP).</text>
</comment>
<comment type="similarity">
    <text evidence="3 8 9">Belongs to the IspF family.</text>
</comment>
<dbReference type="UniPathway" id="UPA00056">
    <property type="reaction ID" value="UER00095"/>
</dbReference>
<evidence type="ECO:0000256" key="7">
    <source>
        <dbReference type="ARBA" id="ARBA00023239"/>
    </source>
</evidence>
<feature type="domain" description="2-C-methyl-D-erythritol 2,4-cyclodiphosphate synthase" evidence="10">
    <location>
        <begin position="3"/>
        <end position="156"/>
    </location>
</feature>